<keyword evidence="3" id="KW-1185">Reference proteome</keyword>
<reference evidence="2 3" key="1">
    <citation type="journal article" date="2019" name="Int. J. Syst. Evol. Microbiol.">
        <title>The Global Catalogue of Microorganisms (GCM) 10K type strain sequencing project: providing services to taxonomists for standard genome sequencing and annotation.</title>
        <authorList>
            <consortium name="The Broad Institute Genomics Platform"/>
            <consortium name="The Broad Institute Genome Sequencing Center for Infectious Disease"/>
            <person name="Wu L."/>
            <person name="Ma J."/>
        </authorList>
    </citation>
    <scope>NUCLEOTIDE SEQUENCE [LARGE SCALE GENOMIC DNA]</scope>
    <source>
        <strain evidence="2 3">JCM 15914</strain>
    </source>
</reference>
<comment type="caution">
    <text evidence="2">The sequence shown here is derived from an EMBL/GenBank/DDBJ whole genome shotgun (WGS) entry which is preliminary data.</text>
</comment>
<feature type="region of interest" description="Disordered" evidence="1">
    <location>
        <begin position="1"/>
        <end position="50"/>
    </location>
</feature>
<accession>A0ABN2XQY4</accession>
<evidence type="ECO:0000256" key="1">
    <source>
        <dbReference type="SAM" id="MobiDB-lite"/>
    </source>
</evidence>
<dbReference type="Proteomes" id="UP001500166">
    <property type="component" value="Unassembled WGS sequence"/>
</dbReference>
<feature type="compositionally biased region" description="Acidic residues" evidence="1">
    <location>
        <begin position="31"/>
        <end position="48"/>
    </location>
</feature>
<sequence length="77" mass="8563">MSEPIPDPNPIDNPDAPGEPLREDEFIGTTGDEDSAWEEDDAQWGADEDPLKDVDELQVENRIDTADQELPTDPDLD</sequence>
<organism evidence="2 3">
    <name type="scientific">Kocuria atrinae</name>
    <dbReference type="NCBI Taxonomy" id="592377"/>
    <lineage>
        <taxon>Bacteria</taxon>
        <taxon>Bacillati</taxon>
        <taxon>Actinomycetota</taxon>
        <taxon>Actinomycetes</taxon>
        <taxon>Micrococcales</taxon>
        <taxon>Micrococcaceae</taxon>
        <taxon>Kocuria</taxon>
    </lineage>
</organism>
<proteinExistence type="predicted"/>
<evidence type="ECO:0000313" key="2">
    <source>
        <dbReference type="EMBL" id="GAA2114309.1"/>
    </source>
</evidence>
<protein>
    <submittedName>
        <fullName evidence="2">Uncharacterized protein</fullName>
    </submittedName>
</protein>
<feature type="compositionally biased region" description="Pro residues" evidence="1">
    <location>
        <begin position="1"/>
        <end position="11"/>
    </location>
</feature>
<gene>
    <name evidence="2" type="ORF">GCM10009824_11470</name>
</gene>
<evidence type="ECO:0000313" key="3">
    <source>
        <dbReference type="Proteomes" id="UP001500166"/>
    </source>
</evidence>
<name>A0ABN2XQY4_9MICC</name>
<dbReference type="RefSeq" id="WP_344224052.1">
    <property type="nucleotide sequence ID" value="NZ_BAAAQA010000012.1"/>
</dbReference>
<dbReference type="EMBL" id="BAAAQA010000012">
    <property type="protein sequence ID" value="GAA2114309.1"/>
    <property type="molecule type" value="Genomic_DNA"/>
</dbReference>